<proteinExistence type="predicted"/>
<dbReference type="EMBL" id="KN822965">
    <property type="protein sequence ID" value="KIO31168.1"/>
    <property type="molecule type" value="Genomic_DNA"/>
</dbReference>
<dbReference type="HOGENOM" id="CLU_2833051_0_0_1"/>
<reference evidence="1 2" key="1">
    <citation type="submission" date="2014-04" db="EMBL/GenBank/DDBJ databases">
        <authorList>
            <consortium name="DOE Joint Genome Institute"/>
            <person name="Kuo A."/>
            <person name="Girlanda M."/>
            <person name="Perotto S."/>
            <person name="Kohler A."/>
            <person name="Nagy L.G."/>
            <person name="Floudas D."/>
            <person name="Copeland A."/>
            <person name="Barry K.W."/>
            <person name="Cichocki N."/>
            <person name="Veneault-Fourrey C."/>
            <person name="LaButti K."/>
            <person name="Lindquist E.A."/>
            <person name="Lipzen A."/>
            <person name="Lundell T."/>
            <person name="Morin E."/>
            <person name="Murat C."/>
            <person name="Sun H."/>
            <person name="Tunlid A."/>
            <person name="Henrissat B."/>
            <person name="Grigoriev I.V."/>
            <person name="Hibbett D.S."/>
            <person name="Martin F."/>
            <person name="Nordberg H.P."/>
            <person name="Cantor M.N."/>
            <person name="Hua S.X."/>
        </authorList>
    </citation>
    <scope>NUCLEOTIDE SEQUENCE [LARGE SCALE GENOMIC DNA]</scope>
    <source>
        <strain evidence="1 2">MUT 4182</strain>
    </source>
</reference>
<organism evidence="1 2">
    <name type="scientific">Tulasnella calospora MUT 4182</name>
    <dbReference type="NCBI Taxonomy" id="1051891"/>
    <lineage>
        <taxon>Eukaryota</taxon>
        <taxon>Fungi</taxon>
        <taxon>Dikarya</taxon>
        <taxon>Basidiomycota</taxon>
        <taxon>Agaricomycotina</taxon>
        <taxon>Agaricomycetes</taxon>
        <taxon>Cantharellales</taxon>
        <taxon>Tulasnellaceae</taxon>
        <taxon>Tulasnella</taxon>
    </lineage>
</organism>
<protein>
    <submittedName>
        <fullName evidence="1">Uncharacterized protein</fullName>
    </submittedName>
</protein>
<evidence type="ECO:0000313" key="1">
    <source>
        <dbReference type="EMBL" id="KIO31168.1"/>
    </source>
</evidence>
<dbReference type="Proteomes" id="UP000054248">
    <property type="component" value="Unassembled WGS sequence"/>
</dbReference>
<reference evidence="2" key="2">
    <citation type="submission" date="2015-01" db="EMBL/GenBank/DDBJ databases">
        <title>Evolutionary Origins and Diversification of the Mycorrhizal Mutualists.</title>
        <authorList>
            <consortium name="DOE Joint Genome Institute"/>
            <consortium name="Mycorrhizal Genomics Consortium"/>
            <person name="Kohler A."/>
            <person name="Kuo A."/>
            <person name="Nagy L.G."/>
            <person name="Floudas D."/>
            <person name="Copeland A."/>
            <person name="Barry K.W."/>
            <person name="Cichocki N."/>
            <person name="Veneault-Fourrey C."/>
            <person name="LaButti K."/>
            <person name="Lindquist E.A."/>
            <person name="Lipzen A."/>
            <person name="Lundell T."/>
            <person name="Morin E."/>
            <person name="Murat C."/>
            <person name="Riley R."/>
            <person name="Ohm R."/>
            <person name="Sun H."/>
            <person name="Tunlid A."/>
            <person name="Henrissat B."/>
            <person name="Grigoriev I.V."/>
            <person name="Hibbett D.S."/>
            <person name="Martin F."/>
        </authorList>
    </citation>
    <scope>NUCLEOTIDE SEQUENCE [LARGE SCALE GENOMIC DNA]</scope>
    <source>
        <strain evidence="2">MUT 4182</strain>
    </source>
</reference>
<gene>
    <name evidence="1" type="ORF">M407DRAFT_241882</name>
</gene>
<evidence type="ECO:0000313" key="2">
    <source>
        <dbReference type="Proteomes" id="UP000054248"/>
    </source>
</evidence>
<sequence length="66" mass="8001">MRCRYSFMKKDRGRFNGMIKKDWCCAIDDMFERRKEARMVSVRCGRRRVGGGKERRYKVSRVFGSR</sequence>
<dbReference type="AlphaFoldDB" id="A0A0C3LBB2"/>
<accession>A0A0C3LBB2</accession>
<keyword evidence="2" id="KW-1185">Reference proteome</keyword>
<name>A0A0C3LBB2_9AGAM</name>